<evidence type="ECO:0000313" key="4">
    <source>
        <dbReference type="EMBL" id="GAA3757725.1"/>
    </source>
</evidence>
<evidence type="ECO:0000259" key="3">
    <source>
        <dbReference type="SMART" id="SM00822"/>
    </source>
</evidence>
<comment type="similarity">
    <text evidence="1">Belongs to the short-chain dehydrogenases/reductases (SDR) family.</text>
</comment>
<keyword evidence="5" id="KW-1185">Reference proteome</keyword>
<evidence type="ECO:0000313" key="5">
    <source>
        <dbReference type="Proteomes" id="UP001500540"/>
    </source>
</evidence>
<dbReference type="EMBL" id="BAABAF010000002">
    <property type="protein sequence ID" value="GAA3757725.1"/>
    <property type="molecule type" value="Genomic_DNA"/>
</dbReference>
<gene>
    <name evidence="4" type="ORF">GCM10022240_08130</name>
</gene>
<dbReference type="PANTHER" id="PTHR44196:SF1">
    <property type="entry name" value="DEHYDROGENASE_REDUCTASE SDR FAMILY MEMBER 7B"/>
    <property type="match status" value="1"/>
</dbReference>
<dbReference type="PRINTS" id="PR00081">
    <property type="entry name" value="GDHRDH"/>
</dbReference>
<feature type="domain" description="Ketoreductase" evidence="3">
    <location>
        <begin position="6"/>
        <end position="187"/>
    </location>
</feature>
<dbReference type="CDD" id="cd05233">
    <property type="entry name" value="SDR_c"/>
    <property type="match status" value="1"/>
</dbReference>
<dbReference type="PANTHER" id="PTHR44196">
    <property type="entry name" value="DEHYDROGENASE/REDUCTASE SDR FAMILY MEMBER 7B"/>
    <property type="match status" value="1"/>
</dbReference>
<accession>A0ABP7GB59</accession>
<dbReference type="InterPro" id="IPR002347">
    <property type="entry name" value="SDR_fam"/>
</dbReference>
<reference evidence="5" key="1">
    <citation type="journal article" date="2019" name="Int. J. Syst. Evol. Microbiol.">
        <title>The Global Catalogue of Microorganisms (GCM) 10K type strain sequencing project: providing services to taxonomists for standard genome sequencing and annotation.</title>
        <authorList>
            <consortium name="The Broad Institute Genomics Platform"/>
            <consortium name="The Broad Institute Genome Sequencing Center for Infectious Disease"/>
            <person name="Wu L."/>
            <person name="Ma J."/>
        </authorList>
    </citation>
    <scope>NUCLEOTIDE SEQUENCE [LARGE SCALE GENOMIC DNA]</scope>
    <source>
        <strain evidence="5">JCM 16950</strain>
    </source>
</reference>
<sequence>MPQQQQVTWIIGATSGVGRASALALAGPDRHLIVSGRRANLLSALADEVAARGGTATALALDAGDAQAMDAAAETIARQHAPVTELLYSAGLNVPARSWADLKMTEFEAVVATNLTAVARVIARVLPGMRTGGAGRVVVISSWAGWTHGRGAGVAYSASKTALKALTESLNDQEGPHGISACLLCPGDIDTPLIDNRPIVPDRAQRDRMLAPEDVAQAVRFVFELPRHVSINELVISPIESHSYGR</sequence>
<organism evidence="4 5">
    <name type="scientific">Microbacterium kribbense</name>
    <dbReference type="NCBI Taxonomy" id="433645"/>
    <lineage>
        <taxon>Bacteria</taxon>
        <taxon>Bacillati</taxon>
        <taxon>Actinomycetota</taxon>
        <taxon>Actinomycetes</taxon>
        <taxon>Micrococcales</taxon>
        <taxon>Microbacteriaceae</taxon>
        <taxon>Microbacterium</taxon>
    </lineage>
</organism>
<dbReference type="InterPro" id="IPR036291">
    <property type="entry name" value="NAD(P)-bd_dom_sf"/>
</dbReference>
<dbReference type="SMART" id="SM00822">
    <property type="entry name" value="PKS_KR"/>
    <property type="match status" value="1"/>
</dbReference>
<evidence type="ECO:0000256" key="1">
    <source>
        <dbReference type="ARBA" id="ARBA00006484"/>
    </source>
</evidence>
<dbReference type="Pfam" id="PF00106">
    <property type="entry name" value="adh_short"/>
    <property type="match status" value="1"/>
</dbReference>
<protein>
    <submittedName>
        <fullName evidence="4">SDR family NAD(P)-dependent oxidoreductase</fullName>
    </submittedName>
</protein>
<dbReference type="Gene3D" id="3.40.50.720">
    <property type="entry name" value="NAD(P)-binding Rossmann-like Domain"/>
    <property type="match status" value="1"/>
</dbReference>
<dbReference type="InterPro" id="IPR057326">
    <property type="entry name" value="KR_dom"/>
</dbReference>
<evidence type="ECO:0000256" key="2">
    <source>
        <dbReference type="ARBA" id="ARBA00023002"/>
    </source>
</evidence>
<dbReference type="RefSeq" id="WP_344780813.1">
    <property type="nucleotide sequence ID" value="NZ_BAABAF010000002.1"/>
</dbReference>
<dbReference type="SUPFAM" id="SSF51735">
    <property type="entry name" value="NAD(P)-binding Rossmann-fold domains"/>
    <property type="match status" value="1"/>
</dbReference>
<comment type="caution">
    <text evidence="4">The sequence shown here is derived from an EMBL/GenBank/DDBJ whole genome shotgun (WGS) entry which is preliminary data.</text>
</comment>
<proteinExistence type="inferred from homology"/>
<dbReference type="Proteomes" id="UP001500540">
    <property type="component" value="Unassembled WGS sequence"/>
</dbReference>
<name>A0ABP7GB59_9MICO</name>
<keyword evidence="2" id="KW-0560">Oxidoreductase</keyword>